<evidence type="ECO:0000313" key="3">
    <source>
        <dbReference type="EMBL" id="GIG31991.1"/>
    </source>
</evidence>
<sequence>MQETTQPPTPSVDDGASAAATSRAGGRRRLLVAGLVVSGVALAGVAVALAWPQAPPAVAPEEVFPVLARADAAEDALPTDVVSSAMVGDPETRLDPNSARLLAVFPRDGGIWAAVTVDGRACAVVVPRPGRVGTACVPPGDIPTEGAGVTLGGTPTVSMRLMQPGSPAPDDDMREVSPGIWVSESAFTE</sequence>
<evidence type="ECO:0000256" key="2">
    <source>
        <dbReference type="SAM" id="Phobius"/>
    </source>
</evidence>
<dbReference type="EMBL" id="BONN01000002">
    <property type="protein sequence ID" value="GIG31991.1"/>
    <property type="molecule type" value="Genomic_DNA"/>
</dbReference>
<proteinExistence type="predicted"/>
<dbReference type="Proteomes" id="UP000618382">
    <property type="component" value="Unassembled WGS sequence"/>
</dbReference>
<keyword evidence="2" id="KW-0812">Transmembrane</keyword>
<keyword evidence="4" id="KW-1185">Reference proteome</keyword>
<feature type="transmembrane region" description="Helical" evidence="2">
    <location>
        <begin position="30"/>
        <end position="51"/>
    </location>
</feature>
<gene>
    <name evidence="3" type="ORF">Col01nite_11500</name>
</gene>
<feature type="region of interest" description="Disordered" evidence="1">
    <location>
        <begin position="1"/>
        <end position="20"/>
    </location>
</feature>
<organism evidence="3 4">
    <name type="scientific">Cellulomonas oligotrophica</name>
    <dbReference type="NCBI Taxonomy" id="931536"/>
    <lineage>
        <taxon>Bacteria</taxon>
        <taxon>Bacillati</taxon>
        <taxon>Actinomycetota</taxon>
        <taxon>Actinomycetes</taxon>
        <taxon>Micrococcales</taxon>
        <taxon>Cellulomonadaceae</taxon>
        <taxon>Cellulomonas</taxon>
    </lineage>
</organism>
<keyword evidence="2" id="KW-0472">Membrane</keyword>
<evidence type="ECO:0000313" key="4">
    <source>
        <dbReference type="Proteomes" id="UP000618382"/>
    </source>
</evidence>
<reference evidence="3 4" key="1">
    <citation type="submission" date="2021-01" db="EMBL/GenBank/DDBJ databases">
        <title>Whole genome shotgun sequence of Cellulomonas oligotrophica NBRC 109435.</title>
        <authorList>
            <person name="Komaki H."/>
            <person name="Tamura T."/>
        </authorList>
    </citation>
    <scope>NUCLEOTIDE SEQUENCE [LARGE SCALE GENOMIC DNA]</scope>
    <source>
        <strain evidence="3 4">NBRC 109435</strain>
    </source>
</reference>
<comment type="caution">
    <text evidence="3">The sequence shown here is derived from an EMBL/GenBank/DDBJ whole genome shotgun (WGS) entry which is preliminary data.</text>
</comment>
<keyword evidence="2" id="KW-1133">Transmembrane helix</keyword>
<protein>
    <recommendedName>
        <fullName evidence="5">Rieske domain-containing protein</fullName>
    </recommendedName>
</protein>
<evidence type="ECO:0008006" key="5">
    <source>
        <dbReference type="Google" id="ProtNLM"/>
    </source>
</evidence>
<evidence type="ECO:0000256" key="1">
    <source>
        <dbReference type="SAM" id="MobiDB-lite"/>
    </source>
</evidence>
<accession>A0ABQ4D8D7</accession>
<name>A0ABQ4D8D7_9CELL</name>